<keyword evidence="3" id="KW-1185">Reference proteome</keyword>
<protein>
    <submittedName>
        <fullName evidence="2">Uncharacterized protein</fullName>
    </submittedName>
</protein>
<dbReference type="AlphaFoldDB" id="A0AAP0IAZ3"/>
<feature type="region of interest" description="Disordered" evidence="1">
    <location>
        <begin position="79"/>
        <end position="103"/>
    </location>
</feature>
<dbReference type="Proteomes" id="UP001419268">
    <property type="component" value="Unassembled WGS sequence"/>
</dbReference>
<name>A0AAP0IAZ3_9MAGN</name>
<organism evidence="2 3">
    <name type="scientific">Stephania cephalantha</name>
    <dbReference type="NCBI Taxonomy" id="152367"/>
    <lineage>
        <taxon>Eukaryota</taxon>
        <taxon>Viridiplantae</taxon>
        <taxon>Streptophyta</taxon>
        <taxon>Embryophyta</taxon>
        <taxon>Tracheophyta</taxon>
        <taxon>Spermatophyta</taxon>
        <taxon>Magnoliopsida</taxon>
        <taxon>Ranunculales</taxon>
        <taxon>Menispermaceae</taxon>
        <taxon>Menispermoideae</taxon>
        <taxon>Cissampelideae</taxon>
        <taxon>Stephania</taxon>
    </lineage>
</organism>
<evidence type="ECO:0000313" key="2">
    <source>
        <dbReference type="EMBL" id="KAK9111810.1"/>
    </source>
</evidence>
<accession>A0AAP0IAZ3</accession>
<feature type="compositionally biased region" description="Polar residues" evidence="1">
    <location>
        <begin position="94"/>
        <end position="103"/>
    </location>
</feature>
<reference evidence="2 3" key="1">
    <citation type="submission" date="2024-01" db="EMBL/GenBank/DDBJ databases">
        <title>Genome assemblies of Stephania.</title>
        <authorList>
            <person name="Yang L."/>
        </authorList>
    </citation>
    <scope>NUCLEOTIDE SEQUENCE [LARGE SCALE GENOMIC DNA]</scope>
    <source>
        <strain evidence="2">JXDWG</strain>
        <tissue evidence="2">Leaf</tissue>
    </source>
</reference>
<dbReference type="EMBL" id="JBBNAG010000008">
    <property type="protein sequence ID" value="KAK9111810.1"/>
    <property type="molecule type" value="Genomic_DNA"/>
</dbReference>
<comment type="caution">
    <text evidence="2">The sequence shown here is derived from an EMBL/GenBank/DDBJ whole genome shotgun (WGS) entry which is preliminary data.</text>
</comment>
<evidence type="ECO:0000256" key="1">
    <source>
        <dbReference type="SAM" id="MobiDB-lite"/>
    </source>
</evidence>
<proteinExistence type="predicted"/>
<gene>
    <name evidence="2" type="ORF">Scep_019329</name>
</gene>
<sequence>MSTTRSTMKDTVDPKSNNAYASLPQIEIIPSIRPRVASASGWTPCEPPFGPAVCTPLQDAGTLSLCVRPVHICSMSTACADPESETGPVPYTDPLSTTVPVHV</sequence>
<evidence type="ECO:0000313" key="3">
    <source>
        <dbReference type="Proteomes" id="UP001419268"/>
    </source>
</evidence>